<keyword evidence="1" id="KW-1133">Transmembrane helix</keyword>
<keyword evidence="4" id="KW-1185">Reference proteome</keyword>
<keyword evidence="3" id="KW-0808">Transferase</keyword>
<name>A0A0R1VV87_9LACO</name>
<dbReference type="SUPFAM" id="SSF53448">
    <property type="entry name" value="Nucleotide-diphospho-sugar transferases"/>
    <property type="match status" value="1"/>
</dbReference>
<dbReference type="Gene3D" id="3.90.550.10">
    <property type="entry name" value="Spore Coat Polysaccharide Biosynthesis Protein SpsA, Chain A"/>
    <property type="match status" value="1"/>
</dbReference>
<comment type="caution">
    <text evidence="3">The sequence shown here is derived from an EMBL/GenBank/DDBJ whole genome shotgun (WGS) entry which is preliminary data.</text>
</comment>
<keyword evidence="1" id="KW-0472">Membrane</keyword>
<reference evidence="3 4" key="1">
    <citation type="journal article" date="2015" name="Genome Announc.">
        <title>Expanding the biotechnology potential of lactobacilli through comparative genomics of 213 strains and associated genera.</title>
        <authorList>
            <person name="Sun Z."/>
            <person name="Harris H.M."/>
            <person name="McCann A."/>
            <person name="Guo C."/>
            <person name="Argimon S."/>
            <person name="Zhang W."/>
            <person name="Yang X."/>
            <person name="Jeffery I.B."/>
            <person name="Cooney J.C."/>
            <person name="Kagawa T.F."/>
            <person name="Liu W."/>
            <person name="Song Y."/>
            <person name="Salvetti E."/>
            <person name="Wrobel A."/>
            <person name="Rasinkangas P."/>
            <person name="Parkhill J."/>
            <person name="Rea M.C."/>
            <person name="O'Sullivan O."/>
            <person name="Ritari J."/>
            <person name="Douillard F.P."/>
            <person name="Paul Ross R."/>
            <person name="Yang R."/>
            <person name="Briner A.E."/>
            <person name="Felis G.E."/>
            <person name="de Vos W.M."/>
            <person name="Barrangou R."/>
            <person name="Klaenhammer T.R."/>
            <person name="Caufield P.W."/>
            <person name="Cui Y."/>
            <person name="Zhang H."/>
            <person name="O'Toole P.W."/>
        </authorList>
    </citation>
    <scope>NUCLEOTIDE SEQUENCE [LARGE SCALE GENOMIC DNA]</scope>
    <source>
        <strain evidence="3 4">DSM 17758</strain>
    </source>
</reference>
<evidence type="ECO:0000259" key="2">
    <source>
        <dbReference type="Pfam" id="PF00535"/>
    </source>
</evidence>
<dbReference type="PATRIC" id="fig|1423735.3.peg.872"/>
<dbReference type="Proteomes" id="UP000051315">
    <property type="component" value="Unassembled WGS sequence"/>
</dbReference>
<dbReference type="STRING" id="1423735.FC15_GL000838"/>
<keyword evidence="1" id="KW-0812">Transmembrane</keyword>
<dbReference type="CDD" id="cd00761">
    <property type="entry name" value="Glyco_tranf_GTA_type"/>
    <property type="match status" value="1"/>
</dbReference>
<sequence length="298" mass="34547">MMTILTIITPTYNRVSTLKKCWESLCKQSNKKFQWLIIDDGSTDMTQQLVEHLKNKTVDFEIDYYVKPNGGKHTALNYAHSFIKGEYVMILDSDDILTTDAVDTVASEWKKIADNSKIAGITFMKSKADGIPLAKMPVDRILSDHIEFRVNRNINGDCCETLRTSAFKQYRFPEISGEKFLGEGMLWTTLALSYCTLYINQVIYIAPQYLSTGLTMAGRKMRLQNLKGALLNCELHMNKRIKIQIRIKNALLKSCYSFFLRKNIAQIIKETHYKLLIFFAIPFGYVLYHYWYKKYRSA</sequence>
<dbReference type="GO" id="GO:0016758">
    <property type="term" value="F:hexosyltransferase activity"/>
    <property type="evidence" value="ECO:0007669"/>
    <property type="project" value="UniProtKB-ARBA"/>
</dbReference>
<dbReference type="InterPro" id="IPR001173">
    <property type="entry name" value="Glyco_trans_2-like"/>
</dbReference>
<dbReference type="AlphaFoldDB" id="A0A0R1VV87"/>
<evidence type="ECO:0000313" key="3">
    <source>
        <dbReference type="EMBL" id="KRM07771.1"/>
    </source>
</evidence>
<accession>A0A0R1VV87</accession>
<protein>
    <submittedName>
        <fullName evidence="3">Family 2 glycosyltransferase</fullName>
    </submittedName>
</protein>
<dbReference type="InterPro" id="IPR029044">
    <property type="entry name" value="Nucleotide-diphossugar_trans"/>
</dbReference>
<evidence type="ECO:0000256" key="1">
    <source>
        <dbReference type="SAM" id="Phobius"/>
    </source>
</evidence>
<dbReference type="Pfam" id="PF00535">
    <property type="entry name" value="Glycos_transf_2"/>
    <property type="match status" value="1"/>
</dbReference>
<feature type="domain" description="Glycosyltransferase 2-like" evidence="2">
    <location>
        <begin position="6"/>
        <end position="136"/>
    </location>
</feature>
<gene>
    <name evidence="3" type="ORF">FC15_GL000838</name>
</gene>
<dbReference type="EMBL" id="AZFX01000096">
    <property type="protein sequence ID" value="KRM07771.1"/>
    <property type="molecule type" value="Genomic_DNA"/>
</dbReference>
<feature type="transmembrane region" description="Helical" evidence="1">
    <location>
        <begin position="273"/>
        <end position="292"/>
    </location>
</feature>
<proteinExistence type="predicted"/>
<dbReference type="PANTHER" id="PTHR22916">
    <property type="entry name" value="GLYCOSYLTRANSFERASE"/>
    <property type="match status" value="1"/>
</dbReference>
<organism evidence="3 4">
    <name type="scientific">Lapidilactobacillus concavus DSM 17758</name>
    <dbReference type="NCBI Taxonomy" id="1423735"/>
    <lineage>
        <taxon>Bacteria</taxon>
        <taxon>Bacillati</taxon>
        <taxon>Bacillota</taxon>
        <taxon>Bacilli</taxon>
        <taxon>Lactobacillales</taxon>
        <taxon>Lactobacillaceae</taxon>
        <taxon>Lapidilactobacillus</taxon>
    </lineage>
</organism>
<evidence type="ECO:0000313" key="4">
    <source>
        <dbReference type="Proteomes" id="UP000051315"/>
    </source>
</evidence>
<dbReference type="PANTHER" id="PTHR22916:SF3">
    <property type="entry name" value="UDP-GLCNAC:BETAGAL BETA-1,3-N-ACETYLGLUCOSAMINYLTRANSFERASE-LIKE PROTEIN 1"/>
    <property type="match status" value="1"/>
</dbReference>